<evidence type="ECO:0000313" key="3">
    <source>
        <dbReference type="Proteomes" id="UP000223527"/>
    </source>
</evidence>
<dbReference type="AlphaFoldDB" id="A0A2C7A4L0"/>
<proteinExistence type="predicted"/>
<keyword evidence="3" id="KW-1185">Reference proteome</keyword>
<sequence>MELNTRTHDQLVQQQITAMQAELPGQDLNTTSGSILRSLFNAVAAVMLWLQLIAYEVLSVTRLSTSTGTDVDSWLADWEVQQRQAATYATGVTKWERNSAPRALGLPVGAMCRTDDGSRTALVIADTGHDYWSADVGSQGGYLVPADVYAVDVPAEAIEAGVAGNVLAGAYTRIGSNASGWDRVSNPAAFSGGVDAESDESCRARFRAYIASLHRGTGISILTAAASVKQGLSFRLVENVDAAGNWSPGRFLLVVSDPSATGGQPSSELLSAIYAAVDAVRPVTVVPAIIGPLRTTASVRLTIEVNEGYDKDTLLTPIAQAVTAYINGLGIGAPLRMSRITNAAFGVSPDGIANVANLTVNGIAGDVDPGKLGQVVAGPVVVS</sequence>
<organism evidence="2 3">
    <name type="scientific">Teichococcus rhizosphaerae</name>
    <dbReference type="NCBI Taxonomy" id="1335062"/>
    <lineage>
        <taxon>Bacteria</taxon>
        <taxon>Pseudomonadati</taxon>
        <taxon>Pseudomonadota</taxon>
        <taxon>Alphaproteobacteria</taxon>
        <taxon>Acetobacterales</taxon>
        <taxon>Roseomonadaceae</taxon>
        <taxon>Roseomonas</taxon>
    </lineage>
</organism>
<accession>A0A2C7A4L0</accession>
<evidence type="ECO:0000259" key="1">
    <source>
        <dbReference type="Pfam" id="PF04865"/>
    </source>
</evidence>
<dbReference type="Pfam" id="PF04865">
    <property type="entry name" value="Baseplate_J"/>
    <property type="match status" value="1"/>
</dbReference>
<gene>
    <name evidence="2" type="ORF">CR162_21545</name>
</gene>
<evidence type="ECO:0000313" key="2">
    <source>
        <dbReference type="EMBL" id="PHK92899.1"/>
    </source>
</evidence>
<feature type="domain" description="Baseplate protein J-like barrel" evidence="1">
    <location>
        <begin position="149"/>
        <end position="193"/>
    </location>
</feature>
<comment type="caution">
    <text evidence="2">The sequence shown here is derived from an EMBL/GenBank/DDBJ whole genome shotgun (WGS) entry which is preliminary data.</text>
</comment>
<dbReference type="EMBL" id="PDNU01000092">
    <property type="protein sequence ID" value="PHK92899.1"/>
    <property type="molecule type" value="Genomic_DNA"/>
</dbReference>
<name>A0A2C7A4L0_9PROT</name>
<dbReference type="RefSeq" id="WP_099097520.1">
    <property type="nucleotide sequence ID" value="NZ_PDNU01000092.1"/>
</dbReference>
<dbReference type="InterPro" id="IPR006949">
    <property type="entry name" value="Barrel_Baseplate_J-like"/>
</dbReference>
<dbReference type="OrthoDB" id="7012887at2"/>
<protein>
    <submittedName>
        <fullName evidence="2">Baseplate protein</fullName>
    </submittedName>
</protein>
<dbReference type="Proteomes" id="UP000223527">
    <property type="component" value="Unassembled WGS sequence"/>
</dbReference>
<reference evidence="2 3" key="1">
    <citation type="submission" date="2017-10" db="EMBL/GenBank/DDBJ databases">
        <authorList>
            <person name="Banno H."/>
            <person name="Chua N.-H."/>
        </authorList>
    </citation>
    <scope>NUCLEOTIDE SEQUENCE [LARGE SCALE GENOMIC DNA]</scope>
    <source>
        <strain evidence="2 3">YW11</strain>
    </source>
</reference>